<sequence length="118" mass="13192">MQRTVRHEDHDYINPAAFTFTDGARQEVRRLRLAFPGKTITIDWGKSVRVHDKYGTVTEELGDLMIVGLASPEEQSTDPAIVVSLDGHDIEIAIPAEVTVSQAPVIDVDRRGRLSLRR</sequence>
<dbReference type="EMBL" id="JACRAF010000064">
    <property type="protein sequence ID" value="MBI4923905.1"/>
    <property type="molecule type" value="Genomic_DNA"/>
</dbReference>
<evidence type="ECO:0000313" key="1">
    <source>
        <dbReference type="EMBL" id="MBI4923905.1"/>
    </source>
</evidence>
<dbReference type="Proteomes" id="UP000782610">
    <property type="component" value="Unassembled WGS sequence"/>
</dbReference>
<organism evidence="1 2">
    <name type="scientific">Devosia nanyangense</name>
    <dbReference type="NCBI Taxonomy" id="1228055"/>
    <lineage>
        <taxon>Bacteria</taxon>
        <taxon>Pseudomonadati</taxon>
        <taxon>Pseudomonadota</taxon>
        <taxon>Alphaproteobacteria</taxon>
        <taxon>Hyphomicrobiales</taxon>
        <taxon>Devosiaceae</taxon>
        <taxon>Devosia</taxon>
    </lineage>
</organism>
<proteinExistence type="predicted"/>
<accession>A0A933L7S0</accession>
<protein>
    <submittedName>
        <fullName evidence="1">Uncharacterized protein</fullName>
    </submittedName>
</protein>
<gene>
    <name evidence="1" type="ORF">HY834_19400</name>
</gene>
<reference evidence="1" key="1">
    <citation type="submission" date="2020-07" db="EMBL/GenBank/DDBJ databases">
        <title>Huge and variable diversity of episymbiotic CPR bacteria and DPANN archaea in groundwater ecosystems.</title>
        <authorList>
            <person name="He C.Y."/>
            <person name="Keren R."/>
            <person name="Whittaker M."/>
            <person name="Farag I.F."/>
            <person name="Doudna J."/>
            <person name="Cate J.H.D."/>
            <person name="Banfield J.F."/>
        </authorList>
    </citation>
    <scope>NUCLEOTIDE SEQUENCE</scope>
    <source>
        <strain evidence="1">NC_groundwater_1586_Pr3_B-0.1um_66_15</strain>
    </source>
</reference>
<name>A0A933L7S0_9HYPH</name>
<comment type="caution">
    <text evidence="1">The sequence shown here is derived from an EMBL/GenBank/DDBJ whole genome shotgun (WGS) entry which is preliminary data.</text>
</comment>
<evidence type="ECO:0000313" key="2">
    <source>
        <dbReference type="Proteomes" id="UP000782610"/>
    </source>
</evidence>
<dbReference type="AlphaFoldDB" id="A0A933L7S0"/>